<dbReference type="InterPro" id="IPR050364">
    <property type="entry name" value="Cytochrome_P450_fung"/>
</dbReference>
<evidence type="ECO:0000256" key="10">
    <source>
        <dbReference type="RuleBase" id="RU000461"/>
    </source>
</evidence>
<dbReference type="Gene3D" id="1.10.630.10">
    <property type="entry name" value="Cytochrome P450"/>
    <property type="match status" value="1"/>
</dbReference>
<dbReference type="PANTHER" id="PTHR46300:SF9">
    <property type="entry name" value="P450, PUTATIVE-RELATED"/>
    <property type="match status" value="1"/>
</dbReference>
<evidence type="ECO:0000256" key="4">
    <source>
        <dbReference type="ARBA" id="ARBA00022617"/>
    </source>
</evidence>
<keyword evidence="7 9" id="KW-0408">Iron</keyword>
<evidence type="ECO:0000256" key="5">
    <source>
        <dbReference type="ARBA" id="ARBA00022723"/>
    </source>
</evidence>
<dbReference type="EMBL" id="JAACJL010000034">
    <property type="protein sequence ID" value="KAF4615695.1"/>
    <property type="molecule type" value="Genomic_DNA"/>
</dbReference>
<keyword evidence="12" id="KW-1185">Reference proteome</keyword>
<organism evidence="11 12">
    <name type="scientific">Agrocybe pediades</name>
    <dbReference type="NCBI Taxonomy" id="84607"/>
    <lineage>
        <taxon>Eukaryota</taxon>
        <taxon>Fungi</taxon>
        <taxon>Dikarya</taxon>
        <taxon>Basidiomycota</taxon>
        <taxon>Agaricomycotina</taxon>
        <taxon>Agaricomycetes</taxon>
        <taxon>Agaricomycetidae</taxon>
        <taxon>Agaricales</taxon>
        <taxon>Agaricineae</taxon>
        <taxon>Strophariaceae</taxon>
        <taxon>Agrocybe</taxon>
    </lineage>
</organism>
<dbReference type="SUPFAM" id="SSF48264">
    <property type="entry name" value="Cytochrome P450"/>
    <property type="match status" value="1"/>
</dbReference>
<dbReference type="GO" id="GO:0005506">
    <property type="term" value="F:iron ion binding"/>
    <property type="evidence" value="ECO:0007669"/>
    <property type="project" value="InterPro"/>
</dbReference>
<comment type="similarity">
    <text evidence="3 10">Belongs to the cytochrome P450 family.</text>
</comment>
<protein>
    <recommendedName>
        <fullName evidence="13">Cytochrome P450</fullName>
    </recommendedName>
</protein>
<name>A0A8H4QQT5_9AGAR</name>
<evidence type="ECO:0000256" key="9">
    <source>
        <dbReference type="PIRSR" id="PIRSR602401-1"/>
    </source>
</evidence>
<dbReference type="AlphaFoldDB" id="A0A8H4QQT5"/>
<evidence type="ECO:0000256" key="7">
    <source>
        <dbReference type="ARBA" id="ARBA00023004"/>
    </source>
</evidence>
<evidence type="ECO:0000256" key="8">
    <source>
        <dbReference type="ARBA" id="ARBA00023033"/>
    </source>
</evidence>
<evidence type="ECO:0000256" key="2">
    <source>
        <dbReference type="ARBA" id="ARBA00005179"/>
    </source>
</evidence>
<keyword evidence="4 9" id="KW-0349">Heme</keyword>
<dbReference type="GO" id="GO:0020037">
    <property type="term" value="F:heme binding"/>
    <property type="evidence" value="ECO:0007669"/>
    <property type="project" value="InterPro"/>
</dbReference>
<accession>A0A8H4QQT5</accession>
<keyword evidence="5 9" id="KW-0479">Metal-binding</keyword>
<keyword evidence="6 10" id="KW-0560">Oxidoreductase</keyword>
<comment type="pathway">
    <text evidence="2">Secondary metabolite biosynthesis.</text>
</comment>
<evidence type="ECO:0000313" key="12">
    <source>
        <dbReference type="Proteomes" id="UP000521872"/>
    </source>
</evidence>
<feature type="binding site" description="axial binding residue" evidence="9">
    <location>
        <position position="50"/>
    </location>
    <ligand>
        <name>heme</name>
        <dbReference type="ChEBI" id="CHEBI:30413"/>
    </ligand>
    <ligandPart>
        <name>Fe</name>
        <dbReference type="ChEBI" id="CHEBI:18248"/>
    </ligandPart>
</feature>
<dbReference type="InterPro" id="IPR036396">
    <property type="entry name" value="Cyt_P450_sf"/>
</dbReference>
<comment type="cofactor">
    <cofactor evidence="1 9">
        <name>heme</name>
        <dbReference type="ChEBI" id="CHEBI:30413"/>
    </cofactor>
</comment>
<gene>
    <name evidence="11" type="ORF">D9613_012525</name>
</gene>
<dbReference type="PROSITE" id="PS00086">
    <property type="entry name" value="CYTOCHROME_P450"/>
    <property type="match status" value="1"/>
</dbReference>
<evidence type="ECO:0000256" key="6">
    <source>
        <dbReference type="ARBA" id="ARBA00023002"/>
    </source>
</evidence>
<dbReference type="GO" id="GO:0016705">
    <property type="term" value="F:oxidoreductase activity, acting on paired donors, with incorporation or reduction of molecular oxygen"/>
    <property type="evidence" value="ECO:0007669"/>
    <property type="project" value="InterPro"/>
</dbReference>
<evidence type="ECO:0000313" key="11">
    <source>
        <dbReference type="EMBL" id="KAF4615695.1"/>
    </source>
</evidence>
<reference evidence="11 12" key="1">
    <citation type="submission" date="2019-12" db="EMBL/GenBank/DDBJ databases">
        <authorList>
            <person name="Floudas D."/>
            <person name="Bentzer J."/>
            <person name="Ahren D."/>
            <person name="Johansson T."/>
            <person name="Persson P."/>
            <person name="Tunlid A."/>
        </authorList>
    </citation>
    <scope>NUCLEOTIDE SEQUENCE [LARGE SCALE GENOMIC DNA]</scope>
    <source>
        <strain evidence="11 12">CBS 102.39</strain>
    </source>
</reference>
<dbReference type="PRINTS" id="PR00463">
    <property type="entry name" value="EP450I"/>
</dbReference>
<evidence type="ECO:0000256" key="1">
    <source>
        <dbReference type="ARBA" id="ARBA00001971"/>
    </source>
</evidence>
<dbReference type="Pfam" id="PF00067">
    <property type="entry name" value="p450"/>
    <property type="match status" value="1"/>
</dbReference>
<sequence>MANSWFLLQDQHCFPEPDVYNPERFLRNGKLNPEVRDPTQSVFGHGRRVCPGSHVALSFVWLTAATILSTFDISAGVDEQG</sequence>
<evidence type="ECO:0008006" key="13">
    <source>
        <dbReference type="Google" id="ProtNLM"/>
    </source>
</evidence>
<dbReference type="InterPro" id="IPR002401">
    <property type="entry name" value="Cyt_P450_E_grp-I"/>
</dbReference>
<dbReference type="PANTHER" id="PTHR46300">
    <property type="entry name" value="P450, PUTATIVE (EUROFUNG)-RELATED-RELATED"/>
    <property type="match status" value="1"/>
</dbReference>
<dbReference type="InterPro" id="IPR001128">
    <property type="entry name" value="Cyt_P450"/>
</dbReference>
<dbReference type="InterPro" id="IPR017972">
    <property type="entry name" value="Cyt_P450_CS"/>
</dbReference>
<proteinExistence type="inferred from homology"/>
<evidence type="ECO:0000256" key="3">
    <source>
        <dbReference type="ARBA" id="ARBA00010617"/>
    </source>
</evidence>
<comment type="caution">
    <text evidence="11">The sequence shown here is derived from an EMBL/GenBank/DDBJ whole genome shotgun (WGS) entry which is preliminary data.</text>
</comment>
<dbReference type="Proteomes" id="UP000521872">
    <property type="component" value="Unassembled WGS sequence"/>
</dbReference>
<keyword evidence="8 10" id="KW-0503">Monooxygenase</keyword>
<dbReference type="GO" id="GO:0004497">
    <property type="term" value="F:monooxygenase activity"/>
    <property type="evidence" value="ECO:0007669"/>
    <property type="project" value="UniProtKB-KW"/>
</dbReference>